<feature type="binding site" evidence="10">
    <location>
        <position position="275"/>
    </location>
    <ligand>
        <name>Ca(2+)</name>
        <dbReference type="ChEBI" id="CHEBI:29108"/>
        <label>2</label>
    </ligand>
</feature>
<keyword evidence="16" id="KW-1185">Reference proteome</keyword>
<evidence type="ECO:0000256" key="7">
    <source>
        <dbReference type="ARBA" id="ARBA00023157"/>
    </source>
</evidence>
<feature type="disulfide bond" evidence="12">
    <location>
        <begin position="230"/>
        <end position="263"/>
    </location>
</feature>
<dbReference type="PRINTS" id="PR00461">
    <property type="entry name" value="PLPEROXIDASE"/>
</dbReference>
<keyword evidence="13" id="KW-0732">Signal</keyword>
<dbReference type="GO" id="GO:0020037">
    <property type="term" value="F:heme binding"/>
    <property type="evidence" value="ECO:0007669"/>
    <property type="project" value="UniProtKB-UniRule"/>
</dbReference>
<feature type="binding site" evidence="10">
    <location>
        <position position="105"/>
    </location>
    <ligand>
        <name>Ca(2+)</name>
        <dbReference type="ChEBI" id="CHEBI:29108"/>
        <label>1</label>
    </ligand>
</feature>
<feature type="disulfide bond" evidence="12">
    <location>
        <begin position="66"/>
        <end position="145"/>
    </location>
</feature>
<feature type="binding site" evidence="10">
    <location>
        <position position="224"/>
    </location>
    <ligand>
        <name>Ca(2+)</name>
        <dbReference type="ChEBI" id="CHEBI:29108"/>
        <label>2</label>
    </ligand>
</feature>
<evidence type="ECO:0000256" key="6">
    <source>
        <dbReference type="ARBA" id="ARBA00023004"/>
    </source>
</evidence>
<feature type="binding site" evidence="10">
    <location>
        <position position="103"/>
    </location>
    <ligand>
        <name>Ca(2+)</name>
        <dbReference type="ChEBI" id="CHEBI:29108"/>
        <label>1</label>
    </ligand>
</feature>
<comment type="subcellular location">
    <subcellularLocation>
        <location evidence="13">Secreted</location>
    </subcellularLocation>
</comment>
<feature type="chain" id="PRO_5044526181" description="Peroxidase" evidence="13">
    <location>
        <begin position="32"/>
        <end position="355"/>
    </location>
</feature>
<evidence type="ECO:0000259" key="14">
    <source>
        <dbReference type="PROSITE" id="PS50873"/>
    </source>
</evidence>
<evidence type="ECO:0000256" key="13">
    <source>
        <dbReference type="RuleBase" id="RU362060"/>
    </source>
</evidence>
<keyword evidence="7 12" id="KW-1015">Disulfide bond</keyword>
<dbReference type="PANTHER" id="PTHR31517:SF84">
    <property type="entry name" value="PEROXIDASE"/>
    <property type="match status" value="1"/>
</dbReference>
<keyword evidence="2 13" id="KW-0575">Peroxidase</keyword>
<keyword evidence="4 10" id="KW-0479">Metal-binding</keyword>
<protein>
    <recommendedName>
        <fullName evidence="13">Peroxidase</fullName>
        <ecNumber evidence="13">1.11.1.7</ecNumber>
    </recommendedName>
</protein>
<comment type="cofactor">
    <cofactor evidence="10 13">
        <name>Ca(2+)</name>
        <dbReference type="ChEBI" id="CHEBI:29108"/>
    </cofactor>
    <text evidence="10 13">Binds 2 calcium ions per subunit.</text>
</comment>
<feature type="binding site" evidence="10">
    <location>
        <position position="119"/>
    </location>
    <ligand>
        <name>Ca(2+)</name>
        <dbReference type="ChEBI" id="CHEBI:29108"/>
        <label>1</label>
    </ligand>
</feature>
<comment type="caution">
    <text evidence="15">The sequence shown here is derived from an EMBL/GenBank/DDBJ whole genome shotgun (WGS) entry which is preliminary data.</text>
</comment>
<dbReference type="Gene3D" id="1.10.520.10">
    <property type="match status" value="1"/>
</dbReference>
<comment type="catalytic activity">
    <reaction evidence="1 13">
        <text>2 a phenolic donor + H2O2 = 2 a phenolic radical donor + 2 H2O</text>
        <dbReference type="Rhea" id="RHEA:56136"/>
        <dbReference type="ChEBI" id="CHEBI:15377"/>
        <dbReference type="ChEBI" id="CHEBI:16240"/>
        <dbReference type="ChEBI" id="CHEBI:139520"/>
        <dbReference type="ChEBI" id="CHEBI:139521"/>
        <dbReference type="EC" id="1.11.1.7"/>
    </reaction>
</comment>
<feature type="binding site" evidence="10">
    <location>
        <position position="98"/>
    </location>
    <ligand>
        <name>Ca(2+)</name>
        <dbReference type="ChEBI" id="CHEBI:29108"/>
        <label>1</label>
    </ligand>
</feature>
<dbReference type="PRINTS" id="PR00458">
    <property type="entry name" value="PEROXIDASE"/>
</dbReference>
<dbReference type="PANTHER" id="PTHR31517">
    <property type="match status" value="1"/>
</dbReference>
<evidence type="ECO:0000256" key="9">
    <source>
        <dbReference type="PIRSR" id="PIRSR600823-2"/>
    </source>
</evidence>
<evidence type="ECO:0000256" key="1">
    <source>
        <dbReference type="ARBA" id="ARBA00000189"/>
    </source>
</evidence>
<dbReference type="Gene3D" id="1.10.420.10">
    <property type="entry name" value="Peroxidase, domain 2"/>
    <property type="match status" value="1"/>
</dbReference>
<dbReference type="GO" id="GO:0005576">
    <property type="term" value="C:extracellular region"/>
    <property type="evidence" value="ECO:0007669"/>
    <property type="project" value="UniProtKB-SubCell"/>
</dbReference>
<evidence type="ECO:0000313" key="16">
    <source>
        <dbReference type="Proteomes" id="UP001605036"/>
    </source>
</evidence>
<feature type="disulfide bond" evidence="12">
    <location>
        <begin position="99"/>
        <end position="104"/>
    </location>
</feature>
<feature type="domain" description="Plant heme peroxidase family profile" evidence="14">
    <location>
        <begin position="56"/>
        <end position="354"/>
    </location>
</feature>
<dbReference type="AlphaFoldDB" id="A0ABD1YQ43"/>
<feature type="binding site" evidence="9">
    <location>
        <position position="193"/>
    </location>
    <ligand>
        <name>substrate</name>
    </ligand>
</feature>
<dbReference type="FunFam" id="1.10.520.10:FF:000009">
    <property type="entry name" value="Peroxidase"/>
    <property type="match status" value="1"/>
</dbReference>
<dbReference type="PROSITE" id="PS50873">
    <property type="entry name" value="PEROXIDASE_4"/>
    <property type="match status" value="1"/>
</dbReference>
<dbReference type="CDD" id="cd00693">
    <property type="entry name" value="secretory_peroxidase"/>
    <property type="match status" value="1"/>
</dbReference>
<reference evidence="15 16" key="1">
    <citation type="submission" date="2024-09" db="EMBL/GenBank/DDBJ databases">
        <title>Chromosome-scale assembly of Riccia fluitans.</title>
        <authorList>
            <person name="Paukszto L."/>
            <person name="Sawicki J."/>
            <person name="Karawczyk K."/>
            <person name="Piernik-Szablinska J."/>
            <person name="Szczecinska M."/>
            <person name="Mazdziarz M."/>
        </authorList>
    </citation>
    <scope>NUCLEOTIDE SEQUENCE [LARGE SCALE GENOMIC DNA]</scope>
    <source>
        <strain evidence="15">Rf_01</strain>
        <tissue evidence="15">Aerial parts of the thallus</tissue>
    </source>
</reference>
<sequence length="355" mass="38463">MVTMAATSITFEVVIILWIASSLILGTGAQGTSPPAPDYGNDYGSYAPLSSNSSANLFEEFYDYSCPNATTIVKDMVTTFLAEDPSLAGSLQRLHFHDCWVNGCDGSILLASTSSFSAERDGLSNFKIRGIVEIDEIKAALEDQCPLVVSCADILALVAREATYMAGGPWWNVSLGRRDGLVSRATDADSNLPTPVSNWTELAVNFAGKGFTAREMVILNGAHTIGRAHCMTVTPQLYNYTGIDDMTNPALNVTFADELKQKCPKGNTLDTVSMDSTKNQFDELFYQDLLEGKGVLQSDLEMMNDPLGLQVVTESSQAGSTFFDEFAAAMVKMGMIEVLSGAQGEVRRHCQYINQ</sequence>
<dbReference type="InterPro" id="IPR002016">
    <property type="entry name" value="Haem_peroxidase"/>
</dbReference>
<dbReference type="InterPro" id="IPR033905">
    <property type="entry name" value="Secretory_peroxidase"/>
</dbReference>
<dbReference type="EMBL" id="JBHFFA010000003">
    <property type="protein sequence ID" value="KAL2632900.1"/>
    <property type="molecule type" value="Genomic_DNA"/>
</dbReference>
<dbReference type="GO" id="GO:0006979">
    <property type="term" value="P:response to oxidative stress"/>
    <property type="evidence" value="ECO:0007669"/>
    <property type="project" value="UniProtKB-UniRule"/>
</dbReference>
<feature type="binding site" description="axial binding residue" evidence="10">
    <location>
        <position position="223"/>
    </location>
    <ligand>
        <name>heme b</name>
        <dbReference type="ChEBI" id="CHEBI:60344"/>
    </ligand>
    <ligandPart>
        <name>Fe</name>
        <dbReference type="ChEBI" id="CHEBI:18248"/>
    </ligandPart>
</feature>
<dbReference type="GO" id="GO:0042744">
    <property type="term" value="P:hydrogen peroxide catabolic process"/>
    <property type="evidence" value="ECO:0007669"/>
    <property type="project" value="UniProtKB-KW"/>
</dbReference>
<dbReference type="GO" id="GO:0140825">
    <property type="term" value="F:lactoperoxidase activity"/>
    <property type="evidence" value="ECO:0007669"/>
    <property type="project" value="UniProtKB-EC"/>
</dbReference>
<evidence type="ECO:0000256" key="8">
    <source>
        <dbReference type="PIRSR" id="PIRSR600823-1"/>
    </source>
</evidence>
<keyword evidence="13" id="KW-0964">Secreted</keyword>
<dbReference type="InterPro" id="IPR010255">
    <property type="entry name" value="Haem_peroxidase_sf"/>
</dbReference>
<gene>
    <name evidence="15" type="ORF">R1flu_004379</name>
</gene>
<dbReference type="Proteomes" id="UP001605036">
    <property type="component" value="Unassembled WGS sequence"/>
</dbReference>
<name>A0ABD1YQ43_9MARC</name>
<accession>A0ABD1YQ43</accession>
<evidence type="ECO:0000256" key="3">
    <source>
        <dbReference type="ARBA" id="ARBA00022617"/>
    </source>
</evidence>
<feature type="active site" description="Proton acceptor" evidence="8">
    <location>
        <position position="97"/>
    </location>
</feature>
<evidence type="ECO:0000256" key="12">
    <source>
        <dbReference type="PIRSR" id="PIRSR600823-5"/>
    </source>
</evidence>
<comment type="similarity">
    <text evidence="13">Belongs to the peroxidase family. Classical plant (class III) peroxidase subfamily.</text>
</comment>
<feature type="binding site" evidence="10">
    <location>
        <position position="277"/>
    </location>
    <ligand>
        <name>Ca(2+)</name>
        <dbReference type="ChEBI" id="CHEBI:29108"/>
        <label>2</label>
    </ligand>
</feature>
<feature type="binding site" evidence="10">
    <location>
        <position position="282"/>
    </location>
    <ligand>
        <name>Ca(2+)</name>
        <dbReference type="ChEBI" id="CHEBI:29108"/>
        <label>2</label>
    </ligand>
</feature>
<evidence type="ECO:0000313" key="15">
    <source>
        <dbReference type="EMBL" id="KAL2632900.1"/>
    </source>
</evidence>
<evidence type="ECO:0000256" key="4">
    <source>
        <dbReference type="ARBA" id="ARBA00022723"/>
    </source>
</evidence>
<dbReference type="SUPFAM" id="SSF48113">
    <property type="entry name" value="Heme-dependent peroxidases"/>
    <property type="match status" value="1"/>
</dbReference>
<comment type="cofactor">
    <cofactor evidence="10 13">
        <name>heme b</name>
        <dbReference type="ChEBI" id="CHEBI:60344"/>
    </cofactor>
    <text evidence="10 13">Binds 1 heme b (iron(II)-protoporphyrin IX) group per subunit.</text>
</comment>
<feature type="binding site" evidence="10">
    <location>
        <position position="101"/>
    </location>
    <ligand>
        <name>Ca(2+)</name>
        <dbReference type="ChEBI" id="CHEBI:29108"/>
        <label>1</label>
    </ligand>
</feature>
<proteinExistence type="inferred from homology"/>
<evidence type="ECO:0000256" key="10">
    <source>
        <dbReference type="PIRSR" id="PIRSR600823-3"/>
    </source>
</evidence>
<feature type="binding site" evidence="10">
    <location>
        <position position="107"/>
    </location>
    <ligand>
        <name>Ca(2+)</name>
        <dbReference type="ChEBI" id="CHEBI:29108"/>
        <label>1</label>
    </ligand>
</feature>
<keyword evidence="13" id="KW-0376">Hydrogen peroxide</keyword>
<organism evidence="15 16">
    <name type="scientific">Riccia fluitans</name>
    <dbReference type="NCBI Taxonomy" id="41844"/>
    <lineage>
        <taxon>Eukaryota</taxon>
        <taxon>Viridiplantae</taxon>
        <taxon>Streptophyta</taxon>
        <taxon>Embryophyta</taxon>
        <taxon>Marchantiophyta</taxon>
        <taxon>Marchantiopsida</taxon>
        <taxon>Marchantiidae</taxon>
        <taxon>Marchantiales</taxon>
        <taxon>Ricciaceae</taxon>
        <taxon>Riccia</taxon>
    </lineage>
</organism>
<comment type="function">
    <text evidence="13">Removal of H(2)O(2), oxidation of toxic reductants, biosynthesis and degradation of lignin, suberization, auxin catabolism, response to environmental stresses such as wounding, pathogen attack and oxidative stress.</text>
</comment>
<evidence type="ECO:0000256" key="11">
    <source>
        <dbReference type="PIRSR" id="PIRSR600823-4"/>
    </source>
</evidence>
<evidence type="ECO:0000256" key="2">
    <source>
        <dbReference type="ARBA" id="ARBA00022559"/>
    </source>
</evidence>
<dbReference type="GO" id="GO:0046872">
    <property type="term" value="F:metal ion binding"/>
    <property type="evidence" value="ECO:0007669"/>
    <property type="project" value="UniProtKB-UniRule"/>
</dbReference>
<dbReference type="Pfam" id="PF00141">
    <property type="entry name" value="peroxidase"/>
    <property type="match status" value="1"/>
</dbReference>
<dbReference type="InterPro" id="IPR000823">
    <property type="entry name" value="Peroxidase_pln"/>
</dbReference>
<keyword evidence="10 13" id="KW-0106">Calcium</keyword>
<evidence type="ECO:0000256" key="5">
    <source>
        <dbReference type="ARBA" id="ARBA00023002"/>
    </source>
</evidence>
<keyword evidence="6 10" id="KW-0408">Iron</keyword>
<keyword evidence="5 13" id="KW-0560">Oxidoreductase</keyword>
<keyword evidence="3 13" id="KW-0349">Heme</keyword>
<feature type="site" description="Transition state stabilizer" evidence="11">
    <location>
        <position position="93"/>
    </location>
</feature>
<feature type="disulfide bond" evidence="12">
    <location>
        <begin position="151"/>
        <end position="350"/>
    </location>
</feature>
<dbReference type="FunFam" id="1.10.420.10:FF:000001">
    <property type="entry name" value="Peroxidase"/>
    <property type="match status" value="1"/>
</dbReference>
<dbReference type="EC" id="1.11.1.7" evidence="13"/>
<feature type="signal peptide" evidence="13">
    <location>
        <begin position="1"/>
        <end position="31"/>
    </location>
</feature>